<comment type="caution">
    <text evidence="1">The sequence shown here is derived from an EMBL/GenBank/DDBJ whole genome shotgun (WGS) entry which is preliminary data.</text>
</comment>
<reference evidence="1 2" key="1">
    <citation type="submission" date="2023-07" db="EMBL/GenBank/DDBJ databases">
        <title>Sequencing the genomes of 1000 actinobacteria strains.</title>
        <authorList>
            <person name="Klenk H.-P."/>
        </authorList>
    </citation>
    <scope>NUCLEOTIDE SEQUENCE [LARGE SCALE GENOMIC DNA]</scope>
    <source>
        <strain evidence="1 2">DSM 44709</strain>
    </source>
</reference>
<sequence length="48" mass="5038">MVLRESGWPARSIDVTVDGAHTVDVAGQDSALVPAKRLAPHSANLART</sequence>
<dbReference type="Proteomes" id="UP001240236">
    <property type="component" value="Unassembled WGS sequence"/>
</dbReference>
<organism evidence="1 2">
    <name type="scientific">Catenuloplanes indicus</name>
    <dbReference type="NCBI Taxonomy" id="137267"/>
    <lineage>
        <taxon>Bacteria</taxon>
        <taxon>Bacillati</taxon>
        <taxon>Actinomycetota</taxon>
        <taxon>Actinomycetes</taxon>
        <taxon>Micromonosporales</taxon>
        <taxon>Micromonosporaceae</taxon>
        <taxon>Catenuloplanes</taxon>
    </lineage>
</organism>
<evidence type="ECO:0000313" key="1">
    <source>
        <dbReference type="EMBL" id="MDQ0365453.1"/>
    </source>
</evidence>
<dbReference type="RefSeq" id="WP_307238032.1">
    <property type="nucleotide sequence ID" value="NZ_JAUSUZ010000001.1"/>
</dbReference>
<accession>A0AAE3VWT9</accession>
<evidence type="ECO:0000313" key="2">
    <source>
        <dbReference type="Proteomes" id="UP001240236"/>
    </source>
</evidence>
<proteinExistence type="predicted"/>
<name>A0AAE3VWT9_9ACTN</name>
<keyword evidence="2" id="KW-1185">Reference proteome</keyword>
<dbReference type="EMBL" id="JAUSUZ010000001">
    <property type="protein sequence ID" value="MDQ0365453.1"/>
    <property type="molecule type" value="Genomic_DNA"/>
</dbReference>
<dbReference type="AlphaFoldDB" id="A0AAE3VWT9"/>
<gene>
    <name evidence="1" type="ORF">J2S42_002122</name>
</gene>
<protein>
    <submittedName>
        <fullName evidence="1">Uncharacterized protein</fullName>
    </submittedName>
</protein>